<accession>A0A1K2IHU0</accession>
<dbReference type="Pfam" id="PF00578">
    <property type="entry name" value="AhpC-TSA"/>
    <property type="match status" value="1"/>
</dbReference>
<keyword evidence="1" id="KW-0812">Transmembrane</keyword>
<dbReference type="GO" id="GO:0016209">
    <property type="term" value="F:antioxidant activity"/>
    <property type="evidence" value="ECO:0007669"/>
    <property type="project" value="InterPro"/>
</dbReference>
<evidence type="ECO:0000259" key="2">
    <source>
        <dbReference type="PROSITE" id="PS51352"/>
    </source>
</evidence>
<evidence type="ECO:0000256" key="1">
    <source>
        <dbReference type="SAM" id="Phobius"/>
    </source>
</evidence>
<dbReference type="InterPro" id="IPR036249">
    <property type="entry name" value="Thioredoxin-like_sf"/>
</dbReference>
<feature type="domain" description="Thioredoxin" evidence="2">
    <location>
        <begin position="35"/>
        <end position="173"/>
    </location>
</feature>
<keyword evidence="4" id="KW-1185">Reference proteome</keyword>
<evidence type="ECO:0000313" key="3">
    <source>
        <dbReference type="EMBL" id="SFZ91967.1"/>
    </source>
</evidence>
<name>A0A1K2IHU0_9FLAO</name>
<dbReference type="GO" id="GO:0016491">
    <property type="term" value="F:oxidoreductase activity"/>
    <property type="evidence" value="ECO:0007669"/>
    <property type="project" value="InterPro"/>
</dbReference>
<proteinExistence type="predicted"/>
<dbReference type="EMBL" id="FPKW01000003">
    <property type="protein sequence ID" value="SFZ91967.1"/>
    <property type="molecule type" value="Genomic_DNA"/>
</dbReference>
<evidence type="ECO:0000313" key="4">
    <source>
        <dbReference type="Proteomes" id="UP000182034"/>
    </source>
</evidence>
<organism evidence="3 4">
    <name type="scientific">Chryseobacterium limigenitum</name>
    <dbReference type="NCBI Taxonomy" id="1612149"/>
    <lineage>
        <taxon>Bacteria</taxon>
        <taxon>Pseudomonadati</taxon>
        <taxon>Bacteroidota</taxon>
        <taxon>Flavobacteriia</taxon>
        <taxon>Flavobacteriales</taxon>
        <taxon>Weeksellaceae</taxon>
        <taxon>Chryseobacterium group</taxon>
        <taxon>Chryseobacterium</taxon>
    </lineage>
</organism>
<gene>
    <name evidence="3" type="ORF">SAMN05216324_10355</name>
</gene>
<sequence>MKNKNLKILAIVIPVLLIGLMGYLFYNFQHKKARVKALQNIPTFSVKDIHGNTITNQNLPEGNKILVYFSPDCEFCQAEMEALSKINSNHKNIHWIMFSSSSMKEIADFARKYKLENTENISWCQDPMAKVYTKFAMKGMPYFLGYNSENKLIHRSTGAIKIEKILADFNEKE</sequence>
<dbReference type="PROSITE" id="PS51352">
    <property type="entry name" value="THIOREDOXIN_2"/>
    <property type="match status" value="1"/>
</dbReference>
<dbReference type="RefSeq" id="WP_072407864.1">
    <property type="nucleotide sequence ID" value="NZ_FPKW01000003.1"/>
</dbReference>
<dbReference type="OrthoDB" id="662072at2"/>
<dbReference type="Gene3D" id="3.40.30.10">
    <property type="entry name" value="Glutaredoxin"/>
    <property type="match status" value="1"/>
</dbReference>
<reference evidence="4" key="1">
    <citation type="submission" date="2016-10" db="EMBL/GenBank/DDBJ databases">
        <authorList>
            <person name="Varghese N."/>
            <person name="Submissions S."/>
        </authorList>
    </citation>
    <scope>NUCLEOTIDE SEQUENCE [LARGE SCALE GENOMIC DNA]</scope>
    <source>
        <strain evidence="4">SUR2</strain>
    </source>
</reference>
<dbReference type="Proteomes" id="UP000182034">
    <property type="component" value="Unassembled WGS sequence"/>
</dbReference>
<keyword evidence="1" id="KW-1133">Transmembrane helix</keyword>
<feature type="transmembrane region" description="Helical" evidence="1">
    <location>
        <begin position="6"/>
        <end position="26"/>
    </location>
</feature>
<keyword evidence="1" id="KW-0472">Membrane</keyword>
<dbReference type="SUPFAM" id="SSF52833">
    <property type="entry name" value="Thioredoxin-like"/>
    <property type="match status" value="1"/>
</dbReference>
<dbReference type="InterPro" id="IPR013766">
    <property type="entry name" value="Thioredoxin_domain"/>
</dbReference>
<protein>
    <submittedName>
        <fullName evidence="3">Peroxiredoxin</fullName>
    </submittedName>
</protein>
<dbReference type="AlphaFoldDB" id="A0A1K2IHU0"/>
<dbReference type="InterPro" id="IPR000866">
    <property type="entry name" value="AhpC/TSA"/>
</dbReference>
<dbReference type="STRING" id="1612149.SAMN05216324_10355"/>